<keyword evidence="1" id="KW-1133">Transmembrane helix</keyword>
<evidence type="ECO:0008006" key="4">
    <source>
        <dbReference type="Google" id="ProtNLM"/>
    </source>
</evidence>
<feature type="transmembrane region" description="Helical" evidence="1">
    <location>
        <begin position="88"/>
        <end position="105"/>
    </location>
</feature>
<feature type="transmembrane region" description="Helical" evidence="1">
    <location>
        <begin position="197"/>
        <end position="225"/>
    </location>
</feature>
<sequence>MAVFACLSWLFAIARFSFGYFVGFYFYTMIFGYLWLNSFSDLEYNHKLAGLSAAVSLITFLLPALFISAPLRQRFKLSMLAFDRMLSLILLLSIGIAAVGAIYNFRVVALPDIYRFREQMSAPTIVNYLVTMVSSVLLPFAFAGFVARRAYWLAFAVLLVLLALYPITLTKLAFFAPLWLLLMLLLARLLEARVVVILSLLVPMLVGVILLLALGSKAAFFFYIVDFRQITIPALALDVYNDFFSWHDLTHFCQITVLKPLMRCPYQGQLSVLLEEQYRLGNYNASLFATEGIASVGPLWAPVVTFACGLVFALGNRLSAGLPADFILVSAAILPQILLNVPLSTAMVSHGMGLLFLLWYLTPRAMSGTGRPASAMGTDAPTSF</sequence>
<evidence type="ECO:0000313" key="2">
    <source>
        <dbReference type="EMBL" id="OSJ06787.1"/>
    </source>
</evidence>
<dbReference type="OrthoDB" id="8191324at2"/>
<keyword evidence="1" id="KW-0472">Membrane</keyword>
<gene>
    <name evidence="2" type="ORF">BSZ18_21840</name>
</gene>
<feature type="transmembrane region" description="Helical" evidence="1">
    <location>
        <begin position="12"/>
        <end position="36"/>
    </location>
</feature>
<protein>
    <recommendedName>
        <fullName evidence="4">Oligosaccharide repeat unit polymerase</fullName>
    </recommendedName>
</protein>
<evidence type="ECO:0000256" key="1">
    <source>
        <dbReference type="SAM" id="Phobius"/>
    </source>
</evidence>
<comment type="caution">
    <text evidence="2">The sequence shown here is derived from an EMBL/GenBank/DDBJ whole genome shotgun (WGS) entry which is preliminary data.</text>
</comment>
<dbReference type="Proteomes" id="UP000193553">
    <property type="component" value="Unassembled WGS sequence"/>
</dbReference>
<reference evidence="2 3" key="1">
    <citation type="submission" date="2017-03" db="EMBL/GenBank/DDBJ databases">
        <title>Whole genome sequences of fourteen strains of Bradyrhizobium canariense and one strain of Bradyrhizobium japonicum isolated from Lupinus (Papilionoideae: Genisteae) species in Algeria.</title>
        <authorList>
            <person name="Crovadore J."/>
            <person name="Chekireb D."/>
            <person name="Brachmann A."/>
            <person name="Chablais R."/>
            <person name="Cochard B."/>
            <person name="Lefort F."/>
        </authorList>
    </citation>
    <scope>NUCLEOTIDE SEQUENCE [LARGE SCALE GENOMIC DNA]</scope>
    <source>
        <strain evidence="2 3">UBMA195</strain>
    </source>
</reference>
<feature type="transmembrane region" description="Helical" evidence="1">
    <location>
        <begin position="322"/>
        <end position="339"/>
    </location>
</feature>
<dbReference type="AlphaFoldDB" id="A0A1X3FSX6"/>
<proteinExistence type="predicted"/>
<dbReference type="EMBL" id="NAFI01000178">
    <property type="protein sequence ID" value="OSJ06787.1"/>
    <property type="molecule type" value="Genomic_DNA"/>
</dbReference>
<evidence type="ECO:0000313" key="3">
    <source>
        <dbReference type="Proteomes" id="UP000193553"/>
    </source>
</evidence>
<accession>A0A1X3FSX6</accession>
<feature type="transmembrane region" description="Helical" evidence="1">
    <location>
        <begin position="173"/>
        <end position="190"/>
    </location>
</feature>
<feature type="transmembrane region" description="Helical" evidence="1">
    <location>
        <begin position="48"/>
        <end position="67"/>
    </location>
</feature>
<name>A0A1X3FSX6_9BRAD</name>
<feature type="transmembrane region" description="Helical" evidence="1">
    <location>
        <begin position="293"/>
        <end position="315"/>
    </location>
</feature>
<organism evidence="2 3">
    <name type="scientific">Bradyrhizobium canariense</name>
    <dbReference type="NCBI Taxonomy" id="255045"/>
    <lineage>
        <taxon>Bacteria</taxon>
        <taxon>Pseudomonadati</taxon>
        <taxon>Pseudomonadota</taxon>
        <taxon>Alphaproteobacteria</taxon>
        <taxon>Hyphomicrobiales</taxon>
        <taxon>Nitrobacteraceae</taxon>
        <taxon>Bradyrhizobium</taxon>
    </lineage>
</organism>
<keyword evidence="1" id="KW-0812">Transmembrane</keyword>
<feature type="transmembrane region" description="Helical" evidence="1">
    <location>
        <begin position="150"/>
        <end position="167"/>
    </location>
</feature>
<feature type="transmembrane region" description="Helical" evidence="1">
    <location>
        <begin position="125"/>
        <end position="143"/>
    </location>
</feature>